<proteinExistence type="predicted"/>
<protein>
    <recommendedName>
        <fullName evidence="5">AsmA domain-containing protein</fullName>
    </recommendedName>
</protein>
<keyword evidence="1" id="KW-0175">Coiled coil</keyword>
<evidence type="ECO:0008006" key="5">
    <source>
        <dbReference type="Google" id="ProtNLM"/>
    </source>
</evidence>
<dbReference type="eggNOG" id="COG2982">
    <property type="taxonomic scope" value="Bacteria"/>
</dbReference>
<dbReference type="HOGENOM" id="CLU_088504_0_0_4"/>
<evidence type="ECO:0000313" key="3">
    <source>
        <dbReference type="EMBL" id="EDZ65147.1"/>
    </source>
</evidence>
<name>B6BU11_9PROT</name>
<feature type="coiled-coil region" evidence="1">
    <location>
        <begin position="225"/>
        <end position="267"/>
    </location>
</feature>
<evidence type="ECO:0000256" key="1">
    <source>
        <dbReference type="SAM" id="Coils"/>
    </source>
</evidence>
<dbReference type="STRING" id="314607.KB13_1280"/>
<keyword evidence="4" id="KW-1185">Reference proteome</keyword>
<evidence type="ECO:0000313" key="4">
    <source>
        <dbReference type="Proteomes" id="UP000004188"/>
    </source>
</evidence>
<evidence type="ECO:0000256" key="2">
    <source>
        <dbReference type="SAM" id="MobiDB-lite"/>
    </source>
</evidence>
<reference evidence="4" key="1">
    <citation type="journal article" date="2012" name="Stand. Genomic Sci.">
        <title>Genome sequence of strain HIMB624, a cultured representative from the OM43 clade of marine Betaproteobacteria.</title>
        <authorList>
            <person name="Huggett M.J."/>
            <person name="Hayakawa D.H."/>
            <person name="Rappe M.S."/>
        </authorList>
    </citation>
    <scope>NUCLEOTIDE SEQUENCE [LARGE SCALE GENOMIC DNA]</scope>
    <source>
        <strain evidence="4">KB13</strain>
    </source>
</reference>
<accession>B6BU11</accession>
<dbReference type="AlphaFoldDB" id="B6BU11"/>
<feature type="region of interest" description="Disordered" evidence="2">
    <location>
        <begin position="131"/>
        <end position="153"/>
    </location>
</feature>
<organism evidence="3 4">
    <name type="scientific">beta proteobacterium KB13</name>
    <dbReference type="NCBI Taxonomy" id="314607"/>
    <lineage>
        <taxon>Bacteria</taxon>
        <taxon>Pseudomonadati</taxon>
        <taxon>Pseudomonadota</taxon>
        <taxon>Betaproteobacteria</taxon>
        <taxon>Nitrosomonadales</taxon>
        <taxon>OM43 clade</taxon>
    </lineage>
</organism>
<dbReference type="Proteomes" id="UP000004188">
    <property type="component" value="Unassembled WGS sequence"/>
</dbReference>
<dbReference type="EMBL" id="DS995299">
    <property type="protein sequence ID" value="EDZ65147.1"/>
    <property type="molecule type" value="Genomic_DNA"/>
</dbReference>
<sequence length="274" mass="30987">MKKLLVILLIVLIAVSGLLFFLKDNLDEIVREIIVTSVSDATQTNVSLAQVKLNLKEGVGVLNNYQQGNPEGFQTKYAFRFDQAELDIDVGTILDDVVIIERVFINHADIVYEFNDGKTNFVELKKNIDKNTKKKSSDQKNNPVEVQEKTASQSKAQQSKKIIIRSFEMINTEVEAVMPFASSQTLSVQLPNIKLSNIGAKENGLLADELMKVFLDAMEKDLKRAVNFKNLVNDLEKDLKKQIDREADKAIKKIESELGEIENIKELKKLKDLF</sequence>
<gene>
    <name evidence="3" type="ORF">KB13_1280</name>
</gene>
<feature type="compositionally biased region" description="Polar residues" evidence="2">
    <location>
        <begin position="139"/>
        <end position="153"/>
    </location>
</feature>